<organism evidence="1 2">
    <name type="scientific">Paractinoplanes deccanensis</name>
    <dbReference type="NCBI Taxonomy" id="113561"/>
    <lineage>
        <taxon>Bacteria</taxon>
        <taxon>Bacillati</taxon>
        <taxon>Actinomycetota</taxon>
        <taxon>Actinomycetes</taxon>
        <taxon>Micromonosporales</taxon>
        <taxon>Micromonosporaceae</taxon>
        <taxon>Paractinoplanes</taxon>
    </lineage>
</organism>
<proteinExistence type="predicted"/>
<gene>
    <name evidence="1" type="ORF">Ade02nite_20480</name>
</gene>
<dbReference type="Proteomes" id="UP000609879">
    <property type="component" value="Unassembled WGS sequence"/>
</dbReference>
<keyword evidence="2" id="KW-1185">Reference proteome</keyword>
<evidence type="ECO:0000313" key="2">
    <source>
        <dbReference type="Proteomes" id="UP000609879"/>
    </source>
</evidence>
<name>A0ABQ3Y094_9ACTN</name>
<protein>
    <submittedName>
        <fullName evidence="1">Uncharacterized protein</fullName>
    </submittedName>
</protein>
<comment type="caution">
    <text evidence="1">The sequence shown here is derived from an EMBL/GenBank/DDBJ whole genome shotgun (WGS) entry which is preliminary data.</text>
</comment>
<sequence length="60" mass="6475">MQAQADLTGEQERQFREIRQRAVAEGRDVSDLILALVESPKDQAAIAEAFAPGAGEGYLS</sequence>
<dbReference type="RefSeq" id="WP_203761329.1">
    <property type="nucleotide sequence ID" value="NZ_BAAABO010000029.1"/>
</dbReference>
<dbReference type="EMBL" id="BOMI01000033">
    <property type="protein sequence ID" value="GID73407.1"/>
    <property type="molecule type" value="Genomic_DNA"/>
</dbReference>
<accession>A0ABQ3Y094</accession>
<reference evidence="1 2" key="1">
    <citation type="submission" date="2021-01" db="EMBL/GenBank/DDBJ databases">
        <title>Whole genome shotgun sequence of Actinoplanes deccanensis NBRC 13994.</title>
        <authorList>
            <person name="Komaki H."/>
            <person name="Tamura T."/>
        </authorList>
    </citation>
    <scope>NUCLEOTIDE SEQUENCE [LARGE SCALE GENOMIC DNA]</scope>
    <source>
        <strain evidence="1 2">NBRC 13994</strain>
    </source>
</reference>
<evidence type="ECO:0000313" key="1">
    <source>
        <dbReference type="EMBL" id="GID73407.1"/>
    </source>
</evidence>